<proteinExistence type="predicted"/>
<keyword evidence="5" id="KW-0131">Cell cycle</keyword>
<dbReference type="AlphaFoldDB" id="A0A179D2A0"/>
<dbReference type="InterPro" id="IPR007730">
    <property type="entry name" value="SPOR-like_dom"/>
</dbReference>
<keyword evidence="3" id="KW-0812">Transmembrane</keyword>
<feature type="region of interest" description="Disordered" evidence="2">
    <location>
        <begin position="159"/>
        <end position="178"/>
    </location>
</feature>
<evidence type="ECO:0000256" key="3">
    <source>
        <dbReference type="SAM" id="Phobius"/>
    </source>
</evidence>
<protein>
    <recommendedName>
        <fullName evidence="1">Cell division protein FtsN</fullName>
    </recommendedName>
</protein>
<evidence type="ECO:0000256" key="1">
    <source>
        <dbReference type="NCBIfam" id="TIGR02223"/>
    </source>
</evidence>
<feature type="transmembrane region" description="Helical" evidence="3">
    <location>
        <begin position="20"/>
        <end position="40"/>
    </location>
</feature>
<comment type="caution">
    <text evidence="5">The sequence shown here is derived from an EMBL/GenBank/DDBJ whole genome shotgun (WGS) entry which is preliminary data.</text>
</comment>
<dbReference type="PROSITE" id="PS51724">
    <property type="entry name" value="SPOR"/>
    <property type="match status" value="1"/>
</dbReference>
<dbReference type="PANTHER" id="PTHR38687:SF2">
    <property type="entry name" value="CELL DIVISION PROTEIN FTSN"/>
    <property type="match status" value="1"/>
</dbReference>
<keyword evidence="3" id="KW-1133">Transmembrane helix</keyword>
<dbReference type="RefSeq" id="WP_064318286.1">
    <property type="nucleotide sequence ID" value="NZ_JACI01000001.1"/>
</dbReference>
<dbReference type="PATRIC" id="fig|1261658.3.peg.820"/>
<dbReference type="NCBIfam" id="TIGR02223">
    <property type="entry name" value="ftsN"/>
    <property type="match status" value="1"/>
</dbReference>
<dbReference type="GO" id="GO:0042834">
    <property type="term" value="F:peptidoglycan binding"/>
    <property type="evidence" value="ECO:0007669"/>
    <property type="project" value="InterPro"/>
</dbReference>
<dbReference type="EMBL" id="JACI01000001">
    <property type="protein sequence ID" value="OAQ15701.1"/>
    <property type="molecule type" value="Genomic_DNA"/>
</dbReference>
<dbReference type="PANTHER" id="PTHR38687">
    <property type="entry name" value="CELL DIVISION PROTEIN DEDD-RELATED"/>
    <property type="match status" value="1"/>
</dbReference>
<dbReference type="Gene3D" id="3.30.70.1070">
    <property type="entry name" value="Sporulation related repeat"/>
    <property type="match status" value="1"/>
</dbReference>
<dbReference type="GO" id="GO:0051301">
    <property type="term" value="P:cell division"/>
    <property type="evidence" value="ECO:0007669"/>
    <property type="project" value="UniProtKB-KW"/>
</dbReference>
<sequence length="283" mass="31174">MPNRDYAARSKKSGKSVNKLLILIIVLLLLGMSALALMLLSSKEPVKTEISQPVAIQPQKSELPTPPAEIYSYIRDLETREVPVDKNARIAQLTREQEQQLQRLQEEEKRKQALAELKENIQIEQMQPNINAVEPNAQDKKVVALTAEEFEAKTQAEQKAAEEKSKQAELRKQQDAKRAADLQAQKAKEVAQVKESNATKVVAKPANEAPKVIGKFGLQCGAFKNKAQAENMQARLAMAGYNARINSNGEWNRVVVGPIGDRAAASQAQANARSVAECLIVGM</sequence>
<dbReference type="InterPro" id="IPR036680">
    <property type="entry name" value="SPOR-like_sf"/>
</dbReference>
<evidence type="ECO:0000313" key="6">
    <source>
        <dbReference type="Proteomes" id="UP000078358"/>
    </source>
</evidence>
<feature type="domain" description="SPOR" evidence="4">
    <location>
        <begin position="210"/>
        <end position="283"/>
    </location>
</feature>
<name>A0A179D2A0_BIBTR</name>
<evidence type="ECO:0000259" key="4">
    <source>
        <dbReference type="PROSITE" id="PS51724"/>
    </source>
</evidence>
<organism evidence="5 6">
    <name type="scientific">Bibersteinia trehalosi Y31</name>
    <dbReference type="NCBI Taxonomy" id="1261658"/>
    <lineage>
        <taxon>Bacteria</taxon>
        <taxon>Pseudomonadati</taxon>
        <taxon>Pseudomonadota</taxon>
        <taxon>Gammaproteobacteria</taxon>
        <taxon>Pasteurellales</taxon>
        <taxon>Pasteurellaceae</taxon>
        <taxon>Bibersteinia</taxon>
    </lineage>
</organism>
<dbReference type="SUPFAM" id="SSF110997">
    <property type="entry name" value="Sporulation related repeat"/>
    <property type="match status" value="1"/>
</dbReference>
<evidence type="ECO:0000313" key="5">
    <source>
        <dbReference type="EMBL" id="OAQ15701.1"/>
    </source>
</evidence>
<accession>A0A179D2A0</accession>
<gene>
    <name evidence="5" type="ORF">F480_04070</name>
</gene>
<dbReference type="Pfam" id="PF05036">
    <property type="entry name" value="SPOR"/>
    <property type="match status" value="1"/>
</dbReference>
<dbReference type="InterPro" id="IPR011930">
    <property type="entry name" value="FtsN"/>
</dbReference>
<dbReference type="Proteomes" id="UP000078358">
    <property type="component" value="Unassembled WGS sequence"/>
</dbReference>
<keyword evidence="5" id="KW-0132">Cell division</keyword>
<keyword evidence="3" id="KW-0472">Membrane</keyword>
<evidence type="ECO:0000256" key="2">
    <source>
        <dbReference type="SAM" id="MobiDB-lite"/>
    </source>
</evidence>
<reference evidence="5 6" key="1">
    <citation type="submission" date="2014-01" db="EMBL/GenBank/DDBJ databases">
        <authorList>
            <person name="Zuccon D."/>
        </authorList>
    </citation>
    <scope>NUCLEOTIDE SEQUENCE [LARGE SCALE GENOMIC DNA]</scope>
    <source>
        <strain evidence="5 6">Y31</strain>
    </source>
</reference>
<dbReference type="InterPro" id="IPR052521">
    <property type="entry name" value="Cell_div_SPOR-domain"/>
</dbReference>